<feature type="compositionally biased region" description="Low complexity" evidence="6">
    <location>
        <begin position="39"/>
        <end position="52"/>
    </location>
</feature>
<dbReference type="EMBL" id="PYSW02000010">
    <property type="protein sequence ID" value="KAG2388350.1"/>
    <property type="molecule type" value="Genomic_DNA"/>
</dbReference>
<dbReference type="Pfam" id="PF05346">
    <property type="entry name" value="DUF747"/>
    <property type="match status" value="1"/>
</dbReference>
<sequence>MASSESNNTIQTQDDDCQQAAAPLDEANIDSKILDLESESSCSPSSTPSTPTLNITQSRKQKAFTFSASYDESPMSVSDSSFVDFDHHERSVNDRFHLVTPNLENNEENNSKQSKKKLKRFEGFLKYLHRELNVSSRAATHLFSNDNRQESPESVKSVIETESTTSHNGKPYNFPNSFVKLTHDPKDNCFTDEELRSQMYRFVEIPIRVERFLFFGFFICLDTFLFYLTFFPVRVLLSLLGIIWSLVKYLVLLPFKLSLRIITKEPNTSSRPRPVLHESVLFDIVKFLCLLINIILIMTTTDYSLLYHYIRGESILKLYVIGNMLDVFDKLCSAFGLDSQIAVLYSAKQFVKCFISISSTQSTFESGPNQGALTELFHFIVTLVVHVAYLYVHSIVQLIRIVTLNAALNSSNYTLLTMIISTNFVELKGSVFKRFTKENLFQLACSDVVERFELFWFTLLIIIQNTLRTIVDSASAPVTGVDLNEFESMAQMEGNNSLFAFLDDKMEEFGQIFVFMIFAEVLVDTLKHTFVSKFNNINPSTFKLYTLKLCDDLISHSTDPKKGEVAVSSFFDNTNRSKVARRLGFLEGPLITHTLRMILEVMLPWLFHFVAVFGYTHVEGWSSSSTSTSTNQLGHLHESTSSSSSSPDILLASSSSTGTTSVMIFLHPVIIVLLGFACLFLLKLLISIIVIGHAAKRVCLWKKADPNNAVHGIPNFPDRYMMYDKRIP</sequence>
<evidence type="ECO:0000256" key="7">
    <source>
        <dbReference type="SAM" id="Phobius"/>
    </source>
</evidence>
<dbReference type="PANTHER" id="PTHR13317:SF4">
    <property type="entry name" value="TRANSMEMBRANE ANTERIOR POSTERIOR TRANSFORMATION PROTEIN 1 HOMOLOG"/>
    <property type="match status" value="1"/>
</dbReference>
<proteinExistence type="inferred from homology"/>
<dbReference type="RefSeq" id="XP_044552342.1">
    <property type="nucleotide sequence ID" value="XM_044694857.1"/>
</dbReference>
<name>A0AA88GWN1_NAELO</name>
<evidence type="ECO:0000256" key="6">
    <source>
        <dbReference type="SAM" id="MobiDB-lite"/>
    </source>
</evidence>
<evidence type="ECO:0000256" key="2">
    <source>
        <dbReference type="ARBA" id="ARBA00008803"/>
    </source>
</evidence>
<protein>
    <submittedName>
        <fullName evidence="8">Uncharacterized protein</fullName>
    </submittedName>
</protein>
<dbReference type="GeneID" id="68092976"/>
<evidence type="ECO:0000313" key="9">
    <source>
        <dbReference type="Proteomes" id="UP000816034"/>
    </source>
</evidence>
<accession>A0AA88GWN1</accession>
<comment type="similarity">
    <text evidence="2">Belongs to the TAPT1 family.</text>
</comment>
<dbReference type="Proteomes" id="UP000816034">
    <property type="component" value="Unassembled WGS sequence"/>
</dbReference>
<organism evidence="8 9">
    <name type="scientific">Naegleria lovaniensis</name>
    <name type="common">Amoeba</name>
    <dbReference type="NCBI Taxonomy" id="51637"/>
    <lineage>
        <taxon>Eukaryota</taxon>
        <taxon>Discoba</taxon>
        <taxon>Heterolobosea</taxon>
        <taxon>Tetramitia</taxon>
        <taxon>Eutetramitia</taxon>
        <taxon>Vahlkampfiidae</taxon>
        <taxon>Naegleria</taxon>
    </lineage>
</organism>
<keyword evidence="5 7" id="KW-0472">Membrane</keyword>
<keyword evidence="4 7" id="KW-1133">Transmembrane helix</keyword>
<keyword evidence="9" id="KW-1185">Reference proteome</keyword>
<feature type="transmembrane region" description="Helical" evidence="7">
    <location>
        <begin position="376"/>
        <end position="392"/>
    </location>
</feature>
<dbReference type="GO" id="GO:0005789">
    <property type="term" value="C:endoplasmic reticulum membrane"/>
    <property type="evidence" value="ECO:0007669"/>
    <property type="project" value="TreeGrafter"/>
</dbReference>
<evidence type="ECO:0000256" key="1">
    <source>
        <dbReference type="ARBA" id="ARBA00004141"/>
    </source>
</evidence>
<feature type="transmembrane region" description="Helical" evidence="7">
    <location>
        <begin position="597"/>
        <end position="618"/>
    </location>
</feature>
<evidence type="ECO:0000256" key="5">
    <source>
        <dbReference type="ARBA" id="ARBA00023136"/>
    </source>
</evidence>
<feature type="region of interest" description="Disordered" evidence="6">
    <location>
        <begin position="25"/>
        <end position="56"/>
    </location>
</feature>
<keyword evidence="3 7" id="KW-0812">Transmembrane</keyword>
<feature type="transmembrane region" description="Helical" evidence="7">
    <location>
        <begin position="664"/>
        <end position="692"/>
    </location>
</feature>
<dbReference type="InterPro" id="IPR008010">
    <property type="entry name" value="Tatp1"/>
</dbReference>
<dbReference type="PANTHER" id="PTHR13317">
    <property type="entry name" value="TRANSMEMBRANE ANTERIOR POSTERIOR TRANSFORMATION PROTEIN 1 HOMOLOG"/>
    <property type="match status" value="1"/>
</dbReference>
<gene>
    <name evidence="8" type="ORF">C9374_000514</name>
</gene>
<feature type="transmembrane region" description="Helical" evidence="7">
    <location>
        <begin position="236"/>
        <end position="259"/>
    </location>
</feature>
<comment type="caution">
    <text evidence="8">The sequence shown here is derived from an EMBL/GenBank/DDBJ whole genome shotgun (WGS) entry which is preliminary data.</text>
</comment>
<feature type="transmembrane region" description="Helical" evidence="7">
    <location>
        <begin position="280"/>
        <end position="299"/>
    </location>
</feature>
<comment type="subcellular location">
    <subcellularLocation>
        <location evidence="1">Membrane</location>
        <topology evidence="1">Multi-pass membrane protein</topology>
    </subcellularLocation>
</comment>
<evidence type="ECO:0000256" key="4">
    <source>
        <dbReference type="ARBA" id="ARBA00022989"/>
    </source>
</evidence>
<dbReference type="AlphaFoldDB" id="A0AA88GWN1"/>
<evidence type="ECO:0000313" key="8">
    <source>
        <dbReference type="EMBL" id="KAG2388350.1"/>
    </source>
</evidence>
<reference evidence="8 9" key="1">
    <citation type="journal article" date="2018" name="BMC Genomics">
        <title>The genome of Naegleria lovaniensis, the basis for a comparative approach to unravel pathogenicity factors of the human pathogenic amoeba N. fowleri.</title>
        <authorList>
            <person name="Liechti N."/>
            <person name="Schurch N."/>
            <person name="Bruggmann R."/>
            <person name="Wittwer M."/>
        </authorList>
    </citation>
    <scope>NUCLEOTIDE SEQUENCE [LARGE SCALE GENOMIC DNA]</scope>
    <source>
        <strain evidence="8 9">ATCC 30569</strain>
    </source>
</reference>
<evidence type="ECO:0000256" key="3">
    <source>
        <dbReference type="ARBA" id="ARBA00022692"/>
    </source>
</evidence>
<feature type="transmembrane region" description="Helical" evidence="7">
    <location>
        <begin position="212"/>
        <end position="230"/>
    </location>
</feature>